<accession>A0A6A7C892</accession>
<dbReference type="InterPro" id="IPR050817">
    <property type="entry name" value="DjlA_DnaK_co-chaperone"/>
</dbReference>
<feature type="compositionally biased region" description="Basic and acidic residues" evidence="1">
    <location>
        <begin position="50"/>
        <end position="61"/>
    </location>
</feature>
<dbReference type="PANTHER" id="PTHR24074">
    <property type="entry name" value="CO-CHAPERONE PROTEIN DJLA"/>
    <property type="match status" value="1"/>
</dbReference>
<dbReference type="InterPro" id="IPR036869">
    <property type="entry name" value="J_dom_sf"/>
</dbReference>
<reference evidence="3" key="1">
    <citation type="journal article" date="2020" name="Stud. Mycol.">
        <title>101 Dothideomycetes genomes: a test case for predicting lifestyles and emergence of pathogens.</title>
        <authorList>
            <person name="Haridas S."/>
            <person name="Albert R."/>
            <person name="Binder M."/>
            <person name="Bloem J."/>
            <person name="Labutti K."/>
            <person name="Salamov A."/>
            <person name="Andreopoulos B."/>
            <person name="Baker S."/>
            <person name="Barry K."/>
            <person name="Bills G."/>
            <person name="Bluhm B."/>
            <person name="Cannon C."/>
            <person name="Castanera R."/>
            <person name="Culley D."/>
            <person name="Daum C."/>
            <person name="Ezra D."/>
            <person name="Gonzalez J."/>
            <person name="Henrissat B."/>
            <person name="Kuo A."/>
            <person name="Liang C."/>
            <person name="Lipzen A."/>
            <person name="Lutzoni F."/>
            <person name="Magnuson J."/>
            <person name="Mondo S."/>
            <person name="Nolan M."/>
            <person name="Ohm R."/>
            <person name="Pangilinan J."/>
            <person name="Park H.-J."/>
            <person name="Ramirez L."/>
            <person name="Alfaro M."/>
            <person name="Sun H."/>
            <person name="Tritt A."/>
            <person name="Yoshinaga Y."/>
            <person name="Zwiers L.-H."/>
            <person name="Turgeon B."/>
            <person name="Goodwin S."/>
            <person name="Spatafora J."/>
            <person name="Crous P."/>
            <person name="Grigoriev I."/>
        </authorList>
    </citation>
    <scope>NUCLEOTIDE SEQUENCE</scope>
    <source>
        <strain evidence="3">CBS 480.64</strain>
    </source>
</reference>
<dbReference type="EMBL" id="MU005960">
    <property type="protein sequence ID" value="KAF2863660.1"/>
    <property type="molecule type" value="Genomic_DNA"/>
</dbReference>
<evidence type="ECO:0000256" key="1">
    <source>
        <dbReference type="SAM" id="MobiDB-lite"/>
    </source>
</evidence>
<proteinExistence type="predicted"/>
<organism evidence="3 4">
    <name type="scientific">Piedraia hortae CBS 480.64</name>
    <dbReference type="NCBI Taxonomy" id="1314780"/>
    <lineage>
        <taxon>Eukaryota</taxon>
        <taxon>Fungi</taxon>
        <taxon>Dikarya</taxon>
        <taxon>Ascomycota</taxon>
        <taxon>Pezizomycotina</taxon>
        <taxon>Dothideomycetes</taxon>
        <taxon>Dothideomycetidae</taxon>
        <taxon>Capnodiales</taxon>
        <taxon>Piedraiaceae</taxon>
        <taxon>Piedraia</taxon>
    </lineage>
</organism>
<dbReference type="AlphaFoldDB" id="A0A6A7C892"/>
<dbReference type="Gene3D" id="1.10.287.110">
    <property type="entry name" value="DnaJ domain"/>
    <property type="match status" value="1"/>
</dbReference>
<evidence type="ECO:0000313" key="4">
    <source>
        <dbReference type="Proteomes" id="UP000799421"/>
    </source>
</evidence>
<feature type="domain" description="J" evidence="2">
    <location>
        <begin position="20"/>
        <end position="89"/>
    </location>
</feature>
<evidence type="ECO:0000259" key="2">
    <source>
        <dbReference type="PROSITE" id="PS50076"/>
    </source>
</evidence>
<keyword evidence="4" id="KW-1185">Reference proteome</keyword>
<dbReference type="SMART" id="SM00271">
    <property type="entry name" value="DnaJ"/>
    <property type="match status" value="1"/>
</dbReference>
<dbReference type="Pfam" id="PF00226">
    <property type="entry name" value="DnaJ"/>
    <property type="match status" value="1"/>
</dbReference>
<dbReference type="SUPFAM" id="SSF46565">
    <property type="entry name" value="Chaperone J-domain"/>
    <property type="match status" value="1"/>
</dbReference>
<evidence type="ECO:0000313" key="3">
    <source>
        <dbReference type="EMBL" id="KAF2863660.1"/>
    </source>
</evidence>
<dbReference type="PRINTS" id="PR00625">
    <property type="entry name" value="JDOMAIN"/>
</dbReference>
<protein>
    <submittedName>
        <fullName evidence="3">DnaJ chaperone</fullName>
    </submittedName>
</protein>
<dbReference type="OrthoDB" id="442087at2759"/>
<dbReference type="CDD" id="cd06257">
    <property type="entry name" value="DnaJ"/>
    <property type="match status" value="1"/>
</dbReference>
<name>A0A6A7C892_9PEZI</name>
<dbReference type="PROSITE" id="PS50076">
    <property type="entry name" value="DNAJ_2"/>
    <property type="match status" value="1"/>
</dbReference>
<sequence length="239" mass="25959">MAGTFGSSSNTYQSNVQTEDYYTVLGVSPDATAQQIREGYKRAALRHHPDRVAADSPERPARTKRFQQVNDAYYTLSDASRRRQYDATRTMGGGSFPFSGGFGEGSSADAGPSANSGFAFPWGFFGSGGRSQEQTREEKDQFASVFEEMMRDEGLAEGEEARPTRAFWSIIGGLSGAVMGFILANMPGMIAGGVAGNRLGAVRDKRGKSVYSVYQELEQPEKMRLLSELATKVFAHAIS</sequence>
<gene>
    <name evidence="3" type="ORF">K470DRAFT_241235</name>
</gene>
<dbReference type="Proteomes" id="UP000799421">
    <property type="component" value="Unassembled WGS sequence"/>
</dbReference>
<dbReference type="InterPro" id="IPR001623">
    <property type="entry name" value="DnaJ_domain"/>
</dbReference>
<feature type="region of interest" description="Disordered" evidence="1">
    <location>
        <begin position="47"/>
        <end position="68"/>
    </location>
</feature>